<accession>A0AAD7EF38</accession>
<dbReference type="Proteomes" id="UP001218218">
    <property type="component" value="Unassembled WGS sequence"/>
</dbReference>
<name>A0AAD7EF38_9AGAR</name>
<sequence>MPGKQTPHGSVPPDSEPARRVPGSTELTPDLARRTPLFLPDSRGPTPFAFSQSDWEHFLPPTEMPSRVPPEARSVVARFLDLAAEEDEDSGDDDAPRRTDQTEDFEDDGDEDEETRSDLDFIDDEPLHEGSHFLIPEETNADAAALEALAASFKAAPESSLDAPAAASSGYEDSILRLFQPDAPEPSVKTARVQRGEWIRLNKKPYERKIAWVVSSRRFIVANLTTSDEEDSCSRLSYDTRLLASEYPRVVPSHDELRPFQRTREEYLEKATFIGIASALVEGVRVVVVEGKHKGYVGYIVSIREIPHGKHLARWAKVQEEYNGTDDVEAKIPGIAAQVLHLRRHALDPPTPFRVLDRVQVVTGIEHRGAIGRIAQVDKEWLRVQCLHESGEQNIIEIEHRRTTRYFMQGDFVCVTSGSTDCRGLVVKVCAGGALELYSVKPRKWDGWDDDPTWRAPSRDVNFDLRPESAMSSWAALVSQPDPRQTLRPAMGHDLKEQRREGKHDGSDFEDALRLAVDEDIKKQRRLREGRPVGRRFEGVDVQVVRPGPFKWTRGIVVGDFDGPDRAKRIERCKGKYPVRDDEGIMVTVQKEGSNERFTVGIERLAHIHTLLPLSKTQGVPDWLLAREPTPEPARALTPLPPSRSPTPPAQASSTSNSQVLDGELDGRWLCIPGLAHKRVDVVLKDIACSENRYFRPKKRILSCEGRAGYLALDEPFRQEDLDKKTIRVWAVGPNGTSHPVRGPCIRPIRHMGDGAPISQVVTRVVVIGCDTAGDVSRLGCYGEARPHDGQVSDVKFEDLGTGLFHLSSLCRSLNVKTQSEGGVLGVTVFH</sequence>
<dbReference type="AlphaFoldDB" id="A0AAD7EF38"/>
<evidence type="ECO:0000256" key="1">
    <source>
        <dbReference type="SAM" id="MobiDB-lite"/>
    </source>
</evidence>
<gene>
    <name evidence="2" type="ORF">DFH08DRAFT_1040327</name>
</gene>
<comment type="caution">
    <text evidence="2">The sequence shown here is derived from an EMBL/GenBank/DDBJ whole genome shotgun (WGS) entry which is preliminary data.</text>
</comment>
<keyword evidence="3" id="KW-1185">Reference proteome</keyword>
<feature type="compositionally biased region" description="Acidic residues" evidence="1">
    <location>
        <begin position="102"/>
        <end position="116"/>
    </location>
</feature>
<reference evidence="2" key="1">
    <citation type="submission" date="2023-03" db="EMBL/GenBank/DDBJ databases">
        <title>Massive genome expansion in bonnet fungi (Mycena s.s.) driven by repeated elements and novel gene families across ecological guilds.</title>
        <authorList>
            <consortium name="Lawrence Berkeley National Laboratory"/>
            <person name="Harder C.B."/>
            <person name="Miyauchi S."/>
            <person name="Viragh M."/>
            <person name="Kuo A."/>
            <person name="Thoen E."/>
            <person name="Andreopoulos B."/>
            <person name="Lu D."/>
            <person name="Skrede I."/>
            <person name="Drula E."/>
            <person name="Henrissat B."/>
            <person name="Morin E."/>
            <person name="Kohler A."/>
            <person name="Barry K."/>
            <person name="LaButti K."/>
            <person name="Morin E."/>
            <person name="Salamov A."/>
            <person name="Lipzen A."/>
            <person name="Mereny Z."/>
            <person name="Hegedus B."/>
            <person name="Baldrian P."/>
            <person name="Stursova M."/>
            <person name="Weitz H."/>
            <person name="Taylor A."/>
            <person name="Grigoriev I.V."/>
            <person name="Nagy L.G."/>
            <person name="Martin F."/>
            <person name="Kauserud H."/>
        </authorList>
    </citation>
    <scope>NUCLEOTIDE SEQUENCE</scope>
    <source>
        <strain evidence="2">CBHHK002</strain>
    </source>
</reference>
<feature type="compositionally biased region" description="Pro residues" evidence="1">
    <location>
        <begin position="639"/>
        <end position="649"/>
    </location>
</feature>
<organism evidence="2 3">
    <name type="scientific">Mycena albidolilacea</name>
    <dbReference type="NCBI Taxonomy" id="1033008"/>
    <lineage>
        <taxon>Eukaryota</taxon>
        <taxon>Fungi</taxon>
        <taxon>Dikarya</taxon>
        <taxon>Basidiomycota</taxon>
        <taxon>Agaricomycotina</taxon>
        <taxon>Agaricomycetes</taxon>
        <taxon>Agaricomycetidae</taxon>
        <taxon>Agaricales</taxon>
        <taxon>Marasmiineae</taxon>
        <taxon>Mycenaceae</taxon>
        <taxon>Mycena</taxon>
    </lineage>
</organism>
<evidence type="ECO:0000313" key="2">
    <source>
        <dbReference type="EMBL" id="KAJ7315220.1"/>
    </source>
</evidence>
<protein>
    <submittedName>
        <fullName evidence="2">Uncharacterized protein</fullName>
    </submittedName>
</protein>
<feature type="compositionally biased region" description="Acidic residues" evidence="1">
    <location>
        <begin position="83"/>
        <end position="93"/>
    </location>
</feature>
<proteinExistence type="predicted"/>
<dbReference type="EMBL" id="JARIHO010000063">
    <property type="protein sequence ID" value="KAJ7315220.1"/>
    <property type="molecule type" value="Genomic_DNA"/>
</dbReference>
<evidence type="ECO:0000313" key="3">
    <source>
        <dbReference type="Proteomes" id="UP001218218"/>
    </source>
</evidence>
<feature type="region of interest" description="Disordered" evidence="1">
    <location>
        <begin position="632"/>
        <end position="659"/>
    </location>
</feature>
<feature type="compositionally biased region" description="Low complexity" evidence="1">
    <location>
        <begin position="650"/>
        <end position="659"/>
    </location>
</feature>
<feature type="region of interest" description="Disordered" evidence="1">
    <location>
        <begin position="1"/>
        <end position="54"/>
    </location>
</feature>
<feature type="region of interest" description="Disordered" evidence="1">
    <location>
        <begin position="80"/>
        <end position="116"/>
    </location>
</feature>